<sequence>MARTESTRKKEQEPLTKSSGRKLFGTDGVRGTANEPPMTPEMALRLGRAIAFVARRGKGRKVRVVIGKDTRLSGYMFETALASGICAMGGHVMLSGPIPTPAVAQLTRSMRADAGVVISASHNPYGDNGIKIFGPDGFKLPDAEEAAIERLMEGGELDALRVTGAAIGDAMRLEDARGRYVVFCKNTFPAQLSLDGVKLVCDAAHGAAYKVAPLVFGELGADVVPLGVKPNGRNINRDCGALHPDHVASEVVRKGAALGIALDGDADRVIMVDEKGQIVDGDVIMALVALRLLRQGKLPHGTVVSTVMSNLGLERALAAEGGRVERTAVGDRYVVEAMRAGGYSFGGEQSGHLIFLDHATTGDGIVAALQVLAIMLESGKPLSELASRAMQRVPQVLENATFVRRLPLESMQTMRLVVDRVEKTLGGKGRVLVRWSGTEPKLRVMVEGEDEALIARYAQEIVEAAKSDVSSVAAG</sequence>
<reference evidence="14 15" key="1">
    <citation type="submission" date="2023-04" db="EMBL/GenBank/DDBJ databases">
        <title>The genome sequence of Polyangium sorediatum DSM14670.</title>
        <authorList>
            <person name="Zhang X."/>
        </authorList>
    </citation>
    <scope>NUCLEOTIDE SEQUENCE [LARGE SCALE GENOMIC DNA]</scope>
    <source>
        <strain evidence="14 15">DSM 14670</strain>
    </source>
</reference>
<dbReference type="PANTHER" id="PTHR42946">
    <property type="entry name" value="PHOSPHOHEXOSE MUTASE"/>
    <property type="match status" value="1"/>
</dbReference>
<dbReference type="RefSeq" id="WP_276567954.1">
    <property type="nucleotide sequence ID" value="NZ_JARZHI010000004.1"/>
</dbReference>
<dbReference type="Pfam" id="PF02878">
    <property type="entry name" value="PGM_PMM_I"/>
    <property type="match status" value="1"/>
</dbReference>
<dbReference type="GO" id="GO:0008966">
    <property type="term" value="F:phosphoglucosamine mutase activity"/>
    <property type="evidence" value="ECO:0007669"/>
    <property type="project" value="UniProtKB-EC"/>
</dbReference>
<comment type="caution">
    <text evidence="14">The sequence shown here is derived from an EMBL/GenBank/DDBJ whole genome shotgun (WGS) entry which is preliminary data.</text>
</comment>
<dbReference type="InterPro" id="IPR036900">
    <property type="entry name" value="A-D-PHexomutase_C_sf"/>
</dbReference>
<evidence type="ECO:0000259" key="10">
    <source>
        <dbReference type="Pfam" id="PF00408"/>
    </source>
</evidence>
<dbReference type="InterPro" id="IPR016055">
    <property type="entry name" value="A-D-PHexomutase_a/b/a-I/II/III"/>
</dbReference>
<evidence type="ECO:0000256" key="3">
    <source>
        <dbReference type="ARBA" id="ARBA00022723"/>
    </source>
</evidence>
<dbReference type="EMBL" id="JARZHI010000004">
    <property type="protein sequence ID" value="MDI1429228.1"/>
    <property type="molecule type" value="Genomic_DNA"/>
</dbReference>
<dbReference type="InterPro" id="IPR005845">
    <property type="entry name" value="A-D-PHexomutase_a/b/a-II"/>
</dbReference>
<keyword evidence="2 6" id="KW-0597">Phosphoprotein</keyword>
<dbReference type="NCBIfam" id="TIGR01455">
    <property type="entry name" value="glmM"/>
    <property type="match status" value="1"/>
</dbReference>
<feature type="domain" description="Alpha-D-phosphohexomutase alpha/beta/alpha" evidence="11">
    <location>
        <begin position="21"/>
        <end position="154"/>
    </location>
</feature>
<comment type="cofactor">
    <cofactor evidence="6">
        <name>Mg(2+)</name>
        <dbReference type="ChEBI" id="CHEBI:18420"/>
    </cofactor>
    <text evidence="6">Binds 1 Mg(2+) ion per subunit.</text>
</comment>
<comment type="PTM">
    <text evidence="6">Activated by phosphorylation.</text>
</comment>
<name>A0ABT6NLR1_9BACT</name>
<dbReference type="InterPro" id="IPR005844">
    <property type="entry name" value="A-D-PHexomutase_a/b/a-I"/>
</dbReference>
<keyword evidence="5 6" id="KW-0413">Isomerase</keyword>
<feature type="binding site" evidence="6">
    <location>
        <position position="263"/>
    </location>
    <ligand>
        <name>Mg(2+)</name>
        <dbReference type="ChEBI" id="CHEBI:18420"/>
    </ligand>
</feature>
<dbReference type="NCBIfam" id="NF008139">
    <property type="entry name" value="PRK10887.1"/>
    <property type="match status" value="1"/>
</dbReference>
<dbReference type="SUPFAM" id="SSF55957">
    <property type="entry name" value="Phosphoglucomutase, C-terminal domain"/>
    <property type="match status" value="1"/>
</dbReference>
<feature type="modified residue" description="Phosphoserine" evidence="6">
    <location>
        <position position="121"/>
    </location>
</feature>
<comment type="catalytic activity">
    <reaction evidence="6 8">
        <text>alpha-D-glucosamine 1-phosphate = D-glucosamine 6-phosphate</text>
        <dbReference type="Rhea" id="RHEA:23424"/>
        <dbReference type="ChEBI" id="CHEBI:58516"/>
        <dbReference type="ChEBI" id="CHEBI:58725"/>
        <dbReference type="EC" id="5.4.2.10"/>
    </reaction>
</comment>
<feature type="compositionally biased region" description="Basic and acidic residues" evidence="9">
    <location>
        <begin position="1"/>
        <end position="14"/>
    </location>
</feature>
<comment type="function">
    <text evidence="6 8">Catalyzes the conversion of glucosamine-6-phosphate to glucosamine-1-phosphate.</text>
</comment>
<evidence type="ECO:0000256" key="5">
    <source>
        <dbReference type="ARBA" id="ARBA00023235"/>
    </source>
</evidence>
<dbReference type="InterPro" id="IPR006352">
    <property type="entry name" value="GlmM_bact"/>
</dbReference>
<evidence type="ECO:0000313" key="14">
    <source>
        <dbReference type="EMBL" id="MDI1429228.1"/>
    </source>
</evidence>
<dbReference type="InterPro" id="IPR005843">
    <property type="entry name" value="A-D-PHexomutase_C"/>
</dbReference>
<evidence type="ECO:0000259" key="11">
    <source>
        <dbReference type="Pfam" id="PF02878"/>
    </source>
</evidence>
<dbReference type="Pfam" id="PF02879">
    <property type="entry name" value="PGM_PMM_II"/>
    <property type="match status" value="1"/>
</dbReference>
<comment type="similarity">
    <text evidence="1 6 7">Belongs to the phosphohexose mutase family.</text>
</comment>
<evidence type="ECO:0000256" key="7">
    <source>
        <dbReference type="RuleBase" id="RU004326"/>
    </source>
</evidence>
<feature type="active site" description="Phosphoserine intermediate" evidence="6">
    <location>
        <position position="121"/>
    </location>
</feature>
<dbReference type="PROSITE" id="PS00710">
    <property type="entry name" value="PGM_PMM"/>
    <property type="match status" value="1"/>
</dbReference>
<organism evidence="14 15">
    <name type="scientific">Polyangium sorediatum</name>
    <dbReference type="NCBI Taxonomy" id="889274"/>
    <lineage>
        <taxon>Bacteria</taxon>
        <taxon>Pseudomonadati</taxon>
        <taxon>Myxococcota</taxon>
        <taxon>Polyangia</taxon>
        <taxon>Polyangiales</taxon>
        <taxon>Polyangiaceae</taxon>
        <taxon>Polyangium</taxon>
    </lineage>
</organism>
<dbReference type="PANTHER" id="PTHR42946:SF1">
    <property type="entry name" value="PHOSPHOGLUCOMUTASE (ALPHA-D-GLUCOSE-1,6-BISPHOSPHATE-DEPENDENT)"/>
    <property type="match status" value="1"/>
</dbReference>
<evidence type="ECO:0000256" key="8">
    <source>
        <dbReference type="RuleBase" id="RU004327"/>
    </source>
</evidence>
<evidence type="ECO:0000259" key="12">
    <source>
        <dbReference type="Pfam" id="PF02879"/>
    </source>
</evidence>
<accession>A0ABT6NLR1</accession>
<dbReference type="Gene3D" id="3.30.310.50">
    <property type="entry name" value="Alpha-D-phosphohexomutase, C-terminal domain"/>
    <property type="match status" value="1"/>
</dbReference>
<dbReference type="InterPro" id="IPR016066">
    <property type="entry name" value="A-D-PHexomutase_CS"/>
</dbReference>
<dbReference type="EC" id="5.4.2.10" evidence="6 8"/>
<keyword evidence="3 6" id="KW-0479">Metal-binding</keyword>
<evidence type="ECO:0000256" key="4">
    <source>
        <dbReference type="ARBA" id="ARBA00022842"/>
    </source>
</evidence>
<evidence type="ECO:0000256" key="9">
    <source>
        <dbReference type="SAM" id="MobiDB-lite"/>
    </source>
</evidence>
<feature type="binding site" evidence="6">
    <location>
        <position position="267"/>
    </location>
    <ligand>
        <name>Mg(2+)</name>
        <dbReference type="ChEBI" id="CHEBI:18420"/>
    </ligand>
</feature>
<dbReference type="Pfam" id="PF00408">
    <property type="entry name" value="PGM_PMM_IV"/>
    <property type="match status" value="1"/>
</dbReference>
<feature type="region of interest" description="Disordered" evidence="9">
    <location>
        <begin position="1"/>
        <end position="37"/>
    </location>
</feature>
<dbReference type="Pfam" id="PF02880">
    <property type="entry name" value="PGM_PMM_III"/>
    <property type="match status" value="1"/>
</dbReference>
<feature type="domain" description="Alpha-D-phosphohexomutase C-terminal" evidence="10">
    <location>
        <begin position="410"/>
        <end position="463"/>
    </location>
</feature>
<dbReference type="Proteomes" id="UP001160301">
    <property type="component" value="Unassembled WGS sequence"/>
</dbReference>
<keyword evidence="15" id="KW-1185">Reference proteome</keyword>
<gene>
    <name evidence="6 14" type="primary">glmM</name>
    <name evidence="14" type="ORF">QHF89_06975</name>
</gene>
<feature type="binding site" description="via phosphate group" evidence="6">
    <location>
        <position position="121"/>
    </location>
    <ligand>
        <name>Mg(2+)</name>
        <dbReference type="ChEBI" id="CHEBI:18420"/>
    </ligand>
</feature>
<evidence type="ECO:0000256" key="6">
    <source>
        <dbReference type="HAMAP-Rule" id="MF_01554"/>
    </source>
</evidence>
<dbReference type="CDD" id="cd05802">
    <property type="entry name" value="GlmM"/>
    <property type="match status" value="1"/>
</dbReference>
<dbReference type="SUPFAM" id="SSF53738">
    <property type="entry name" value="Phosphoglucomutase, first 3 domains"/>
    <property type="match status" value="3"/>
</dbReference>
<dbReference type="InterPro" id="IPR005846">
    <property type="entry name" value="A-D-PHexomutase_a/b/a-III"/>
</dbReference>
<dbReference type="PRINTS" id="PR00509">
    <property type="entry name" value="PGMPMM"/>
</dbReference>
<proteinExistence type="inferred from homology"/>
<protein>
    <recommendedName>
        <fullName evidence="6 8">Phosphoglucosamine mutase</fullName>
        <ecNumber evidence="6 8">5.4.2.10</ecNumber>
    </recommendedName>
</protein>
<feature type="domain" description="Alpha-D-phosphohexomutase alpha/beta/alpha" evidence="12">
    <location>
        <begin position="180"/>
        <end position="276"/>
    </location>
</feature>
<evidence type="ECO:0000256" key="1">
    <source>
        <dbReference type="ARBA" id="ARBA00010231"/>
    </source>
</evidence>
<dbReference type="InterPro" id="IPR050060">
    <property type="entry name" value="Phosphoglucosamine_mutase"/>
</dbReference>
<evidence type="ECO:0000313" key="15">
    <source>
        <dbReference type="Proteomes" id="UP001160301"/>
    </source>
</evidence>
<evidence type="ECO:0000259" key="13">
    <source>
        <dbReference type="Pfam" id="PF02880"/>
    </source>
</evidence>
<dbReference type="InterPro" id="IPR005841">
    <property type="entry name" value="Alpha-D-phosphohexomutase_SF"/>
</dbReference>
<dbReference type="Gene3D" id="3.40.120.10">
    <property type="entry name" value="Alpha-D-Glucose-1,6-Bisphosphate, subunit A, domain 3"/>
    <property type="match status" value="3"/>
</dbReference>
<feature type="binding site" evidence="6">
    <location>
        <position position="265"/>
    </location>
    <ligand>
        <name>Mg(2+)</name>
        <dbReference type="ChEBI" id="CHEBI:18420"/>
    </ligand>
</feature>
<feature type="domain" description="Alpha-D-phosphohexomutase alpha/beta/alpha" evidence="13">
    <location>
        <begin position="280"/>
        <end position="392"/>
    </location>
</feature>
<evidence type="ECO:0000256" key="2">
    <source>
        <dbReference type="ARBA" id="ARBA00022553"/>
    </source>
</evidence>
<keyword evidence="4 6" id="KW-0460">Magnesium</keyword>
<dbReference type="HAMAP" id="MF_01554_B">
    <property type="entry name" value="GlmM_B"/>
    <property type="match status" value="1"/>
</dbReference>